<keyword evidence="2 4" id="KW-0378">Hydrolase</keyword>
<comment type="catalytic activity">
    <reaction evidence="2">
        <text>N-terminal N-formyl-L-methionyl-[peptide] + H2O = N-terminal L-methionyl-[peptide] + formate</text>
        <dbReference type="Rhea" id="RHEA:24420"/>
        <dbReference type="Rhea" id="RHEA-COMP:10639"/>
        <dbReference type="Rhea" id="RHEA-COMP:10640"/>
        <dbReference type="ChEBI" id="CHEBI:15377"/>
        <dbReference type="ChEBI" id="CHEBI:15740"/>
        <dbReference type="ChEBI" id="CHEBI:49298"/>
        <dbReference type="ChEBI" id="CHEBI:64731"/>
        <dbReference type="EC" id="3.5.1.88"/>
    </reaction>
</comment>
<dbReference type="EMBL" id="BJOD01000022">
    <property type="protein sequence ID" value="GED26286.1"/>
    <property type="molecule type" value="Genomic_DNA"/>
</dbReference>
<dbReference type="InterPro" id="IPR036821">
    <property type="entry name" value="Peptide_deformylase_sf"/>
</dbReference>
<gene>
    <name evidence="2 4" type="primary">def</name>
    <name evidence="3" type="synonym">def2_2</name>
    <name evidence="3" type="ORF">BAG01nite_23880</name>
    <name evidence="4" type="ORF">EB820_08930</name>
</gene>
<dbReference type="EMBL" id="RHHN01000027">
    <property type="protein sequence ID" value="RNB56766.1"/>
    <property type="molecule type" value="Genomic_DNA"/>
</dbReference>
<feature type="binding site" evidence="2">
    <location>
        <position position="89"/>
    </location>
    <ligand>
        <name>Fe cation</name>
        <dbReference type="ChEBI" id="CHEBI:24875"/>
    </ligand>
</feature>
<evidence type="ECO:0000313" key="5">
    <source>
        <dbReference type="Proteomes" id="UP000276178"/>
    </source>
</evidence>
<comment type="similarity">
    <text evidence="1 2">Belongs to the polypeptide deformylase family.</text>
</comment>
<keyword evidence="2" id="KW-0408">Iron</keyword>
<accession>A0A3M8AZX8</accession>
<dbReference type="GO" id="GO:0006412">
    <property type="term" value="P:translation"/>
    <property type="evidence" value="ECO:0007669"/>
    <property type="project" value="UniProtKB-UniRule"/>
</dbReference>
<keyword evidence="6" id="KW-1185">Reference proteome</keyword>
<dbReference type="AlphaFoldDB" id="A0A3M8AZX8"/>
<dbReference type="GeneID" id="82811560"/>
<protein>
    <recommendedName>
        <fullName evidence="2">Peptide deformylase</fullName>
        <shortName evidence="2">PDF</shortName>
        <ecNumber evidence="2">3.5.1.88</ecNumber>
    </recommendedName>
    <alternativeName>
        <fullName evidence="2">Polypeptide deformylase</fullName>
    </alternativeName>
</protein>
<dbReference type="SUPFAM" id="SSF56420">
    <property type="entry name" value="Peptide deformylase"/>
    <property type="match status" value="1"/>
</dbReference>
<reference evidence="3 6" key="2">
    <citation type="submission" date="2019-06" db="EMBL/GenBank/DDBJ databases">
        <title>Whole genome shotgun sequence of Brevibacillus agri NBRC 15538.</title>
        <authorList>
            <person name="Hosoyama A."/>
            <person name="Uohara A."/>
            <person name="Ohji S."/>
            <person name="Ichikawa N."/>
        </authorList>
    </citation>
    <scope>NUCLEOTIDE SEQUENCE [LARGE SCALE GENOMIC DNA]</scope>
    <source>
        <strain evidence="3 6">NBRC 15538</strain>
    </source>
</reference>
<evidence type="ECO:0000256" key="2">
    <source>
        <dbReference type="HAMAP-Rule" id="MF_00163"/>
    </source>
</evidence>
<evidence type="ECO:0000313" key="6">
    <source>
        <dbReference type="Proteomes" id="UP000317180"/>
    </source>
</evidence>
<organism evidence="4 5">
    <name type="scientific">Brevibacillus agri</name>
    <dbReference type="NCBI Taxonomy" id="51101"/>
    <lineage>
        <taxon>Bacteria</taxon>
        <taxon>Bacillati</taxon>
        <taxon>Bacillota</taxon>
        <taxon>Bacilli</taxon>
        <taxon>Bacillales</taxon>
        <taxon>Paenibacillaceae</taxon>
        <taxon>Brevibacillus</taxon>
    </lineage>
</organism>
<dbReference type="PANTHER" id="PTHR10458">
    <property type="entry name" value="PEPTIDE DEFORMYLASE"/>
    <property type="match status" value="1"/>
</dbReference>
<dbReference type="InterPro" id="IPR023635">
    <property type="entry name" value="Peptide_deformylase"/>
</dbReference>
<name>A0A3M8AZX8_9BACL</name>
<proteinExistence type="inferred from homology"/>
<keyword evidence="2" id="KW-0648">Protein biosynthesis</keyword>
<dbReference type="Pfam" id="PF01327">
    <property type="entry name" value="Pep_deformylase"/>
    <property type="match status" value="1"/>
</dbReference>
<dbReference type="CDD" id="cd00487">
    <property type="entry name" value="Pep_deformylase"/>
    <property type="match status" value="1"/>
</dbReference>
<dbReference type="NCBIfam" id="NF001159">
    <property type="entry name" value="PRK00150.1-3"/>
    <property type="match status" value="1"/>
</dbReference>
<dbReference type="Gene3D" id="3.90.45.10">
    <property type="entry name" value="Peptide deformylase"/>
    <property type="match status" value="1"/>
</dbReference>
<dbReference type="RefSeq" id="WP_122952756.1">
    <property type="nucleotide sequence ID" value="NZ_BJOD01000022.1"/>
</dbReference>
<evidence type="ECO:0000313" key="4">
    <source>
        <dbReference type="EMBL" id="RNB56766.1"/>
    </source>
</evidence>
<dbReference type="EC" id="3.5.1.88" evidence="2"/>
<dbReference type="GO" id="GO:0046872">
    <property type="term" value="F:metal ion binding"/>
    <property type="evidence" value="ECO:0007669"/>
    <property type="project" value="UniProtKB-KW"/>
</dbReference>
<dbReference type="Proteomes" id="UP000317180">
    <property type="component" value="Unassembled WGS sequence"/>
</dbReference>
<dbReference type="PIRSF" id="PIRSF004749">
    <property type="entry name" value="Pep_def"/>
    <property type="match status" value="1"/>
</dbReference>
<dbReference type="PANTHER" id="PTHR10458:SF22">
    <property type="entry name" value="PEPTIDE DEFORMYLASE"/>
    <property type="match status" value="1"/>
</dbReference>
<comment type="caution">
    <text evidence="4">The sequence shown here is derived from an EMBL/GenBank/DDBJ whole genome shotgun (WGS) entry which is preliminary data.</text>
</comment>
<evidence type="ECO:0000313" key="3">
    <source>
        <dbReference type="EMBL" id="GED26286.1"/>
    </source>
</evidence>
<dbReference type="HAMAP" id="MF_00163">
    <property type="entry name" value="Pep_deformylase"/>
    <property type="match status" value="1"/>
</dbReference>
<feature type="active site" evidence="2">
    <location>
        <position position="132"/>
    </location>
</feature>
<dbReference type="GO" id="GO:0042586">
    <property type="term" value="F:peptide deformylase activity"/>
    <property type="evidence" value="ECO:0007669"/>
    <property type="project" value="UniProtKB-UniRule"/>
</dbReference>
<evidence type="ECO:0000256" key="1">
    <source>
        <dbReference type="ARBA" id="ARBA00010759"/>
    </source>
</evidence>
<keyword evidence="2" id="KW-0479">Metal-binding</keyword>
<feature type="binding site" evidence="2">
    <location>
        <position position="131"/>
    </location>
    <ligand>
        <name>Fe cation</name>
        <dbReference type="ChEBI" id="CHEBI:24875"/>
    </ligand>
</feature>
<dbReference type="OrthoDB" id="9784988at2"/>
<sequence length="176" mass="19626">MAERTIVRLGDPFLRERSRRISSMTPHTEMIAEDMKQTLYAKKGRAGLSAVQIGVPLRLIVIDCGSGLIELINPEIVEMSGVQVGPEACLSIPGVVGIVSRSRYVKVKSQNRRGEPTVLEAEDFLARCVQHEIDHLEGVLFIDHVEALYSAKTGKPLRQKEANAILAYRRETYRKA</sequence>
<comment type="cofactor">
    <cofactor evidence="2">
        <name>Fe(2+)</name>
        <dbReference type="ChEBI" id="CHEBI:29033"/>
    </cofactor>
    <text evidence="2">Binds 1 Fe(2+) ion.</text>
</comment>
<dbReference type="NCBIfam" id="TIGR00079">
    <property type="entry name" value="pept_deformyl"/>
    <property type="match status" value="1"/>
</dbReference>
<dbReference type="PRINTS" id="PR01576">
    <property type="entry name" value="PDEFORMYLASE"/>
</dbReference>
<reference evidence="4 5" key="1">
    <citation type="submission" date="2018-10" db="EMBL/GenBank/DDBJ databases">
        <title>Phylogenomics of Brevibacillus.</title>
        <authorList>
            <person name="Dunlap C."/>
        </authorList>
    </citation>
    <scope>NUCLEOTIDE SEQUENCE [LARGE SCALE GENOMIC DNA]</scope>
    <source>
        <strain evidence="4 5">NRRL NRS 1219</strain>
    </source>
</reference>
<feature type="binding site" evidence="2">
    <location>
        <position position="135"/>
    </location>
    <ligand>
        <name>Fe cation</name>
        <dbReference type="ChEBI" id="CHEBI:24875"/>
    </ligand>
</feature>
<dbReference type="Proteomes" id="UP000276178">
    <property type="component" value="Unassembled WGS sequence"/>
</dbReference>
<comment type="function">
    <text evidence="2">Removes the formyl group from the N-terminal Met of newly synthesized proteins. Requires at least a dipeptide for an efficient rate of reaction. N-terminal L-methionine is a prerequisite for activity but the enzyme has broad specificity at other positions.</text>
</comment>